<keyword evidence="1" id="KW-1185">Reference proteome</keyword>
<accession>A0A914UW27</accession>
<name>A0A914UW27_9BILA</name>
<dbReference type="AlphaFoldDB" id="A0A914UW27"/>
<reference evidence="2" key="1">
    <citation type="submission" date="2022-11" db="UniProtKB">
        <authorList>
            <consortium name="WormBaseParasite"/>
        </authorList>
    </citation>
    <scope>IDENTIFICATION</scope>
</reference>
<proteinExistence type="predicted"/>
<organism evidence="1 2">
    <name type="scientific">Plectus sambesii</name>
    <dbReference type="NCBI Taxonomy" id="2011161"/>
    <lineage>
        <taxon>Eukaryota</taxon>
        <taxon>Metazoa</taxon>
        <taxon>Ecdysozoa</taxon>
        <taxon>Nematoda</taxon>
        <taxon>Chromadorea</taxon>
        <taxon>Plectida</taxon>
        <taxon>Plectina</taxon>
        <taxon>Plectoidea</taxon>
        <taxon>Plectidae</taxon>
        <taxon>Plectus</taxon>
    </lineage>
</organism>
<dbReference type="Proteomes" id="UP000887566">
    <property type="component" value="Unplaced"/>
</dbReference>
<sequence>MDDCTERTPHIRAPASLEGAAEGWNQIRVVRPADARTQDDGQLLGPPSPLIDRDIAVAFLSEKSDSRRSVAGLASSARK</sequence>
<protein>
    <submittedName>
        <fullName evidence="2">Uncharacterized protein</fullName>
    </submittedName>
</protein>
<evidence type="ECO:0000313" key="1">
    <source>
        <dbReference type="Proteomes" id="UP000887566"/>
    </source>
</evidence>
<evidence type="ECO:0000313" key="2">
    <source>
        <dbReference type="WBParaSite" id="PSAMB.scaffold1305size33180.g12412.t1"/>
    </source>
</evidence>
<dbReference type="WBParaSite" id="PSAMB.scaffold1305size33180.g12412.t1">
    <property type="protein sequence ID" value="PSAMB.scaffold1305size33180.g12412.t1"/>
    <property type="gene ID" value="PSAMB.scaffold1305size33180.g12412"/>
</dbReference>